<dbReference type="PRINTS" id="PR00344">
    <property type="entry name" value="BCTRLSENSOR"/>
</dbReference>
<evidence type="ECO:0000256" key="1">
    <source>
        <dbReference type="ARBA" id="ARBA00000085"/>
    </source>
</evidence>
<dbReference type="SMART" id="SM00387">
    <property type="entry name" value="HATPase_c"/>
    <property type="match status" value="1"/>
</dbReference>
<dbReference type="SMART" id="SM00304">
    <property type="entry name" value="HAMP"/>
    <property type="match status" value="1"/>
</dbReference>
<comment type="catalytic activity">
    <reaction evidence="1">
        <text>ATP + protein L-histidine = ADP + protein N-phospho-L-histidine.</text>
        <dbReference type="EC" id="2.7.13.3"/>
    </reaction>
</comment>
<dbReference type="CDD" id="cd06225">
    <property type="entry name" value="HAMP"/>
    <property type="match status" value="1"/>
</dbReference>
<keyword evidence="10 11" id="KW-0472">Membrane</keyword>
<dbReference type="FunFam" id="1.10.287.130:FF:000001">
    <property type="entry name" value="Two-component sensor histidine kinase"/>
    <property type="match status" value="1"/>
</dbReference>
<keyword evidence="8 11" id="KW-1133">Transmembrane helix</keyword>
<dbReference type="Pfam" id="PF00672">
    <property type="entry name" value="HAMP"/>
    <property type="match status" value="1"/>
</dbReference>
<dbReference type="GO" id="GO:0005886">
    <property type="term" value="C:plasma membrane"/>
    <property type="evidence" value="ECO:0007669"/>
    <property type="project" value="TreeGrafter"/>
</dbReference>
<dbReference type="STRING" id="926569.ANT_28730"/>
<dbReference type="SMART" id="SM00388">
    <property type="entry name" value="HisKA"/>
    <property type="match status" value="1"/>
</dbReference>
<dbReference type="AlphaFoldDB" id="E8N1F6"/>
<evidence type="ECO:0000256" key="7">
    <source>
        <dbReference type="ARBA" id="ARBA00022777"/>
    </source>
</evidence>
<evidence type="ECO:0000256" key="9">
    <source>
        <dbReference type="ARBA" id="ARBA00023012"/>
    </source>
</evidence>
<evidence type="ECO:0000256" key="10">
    <source>
        <dbReference type="ARBA" id="ARBA00023136"/>
    </source>
</evidence>
<accession>E8N1F6</accession>
<dbReference type="Gene3D" id="6.10.340.10">
    <property type="match status" value="1"/>
</dbReference>
<dbReference type="InterPro" id="IPR036097">
    <property type="entry name" value="HisK_dim/P_sf"/>
</dbReference>
<dbReference type="OrthoDB" id="9786919at2"/>
<feature type="domain" description="Histidine kinase" evidence="12">
    <location>
        <begin position="241"/>
        <end position="456"/>
    </location>
</feature>
<dbReference type="SUPFAM" id="SSF55874">
    <property type="entry name" value="ATPase domain of HSP90 chaperone/DNA topoisomerase II/histidine kinase"/>
    <property type="match status" value="1"/>
</dbReference>
<keyword evidence="7 14" id="KW-0418">Kinase</keyword>
<dbReference type="Pfam" id="PF02518">
    <property type="entry name" value="HATPase_c"/>
    <property type="match status" value="1"/>
</dbReference>
<dbReference type="GO" id="GO:0000155">
    <property type="term" value="F:phosphorelay sensor kinase activity"/>
    <property type="evidence" value="ECO:0007669"/>
    <property type="project" value="InterPro"/>
</dbReference>
<dbReference type="InterPro" id="IPR005467">
    <property type="entry name" value="His_kinase_dom"/>
</dbReference>
<evidence type="ECO:0000256" key="4">
    <source>
        <dbReference type="ARBA" id="ARBA00022553"/>
    </source>
</evidence>
<dbReference type="FunFam" id="3.30.565.10:FF:000006">
    <property type="entry name" value="Sensor histidine kinase WalK"/>
    <property type="match status" value="1"/>
</dbReference>
<dbReference type="Gene3D" id="1.10.287.130">
    <property type="match status" value="1"/>
</dbReference>
<comment type="subcellular location">
    <subcellularLocation>
        <location evidence="2">Membrane</location>
    </subcellularLocation>
</comment>
<dbReference type="InterPro" id="IPR003594">
    <property type="entry name" value="HATPase_dom"/>
</dbReference>
<evidence type="ECO:0000256" key="6">
    <source>
        <dbReference type="ARBA" id="ARBA00022692"/>
    </source>
</evidence>
<dbReference type="eggNOG" id="COG5002">
    <property type="taxonomic scope" value="Bacteria"/>
</dbReference>
<dbReference type="SUPFAM" id="SSF47384">
    <property type="entry name" value="Homodimeric domain of signal transducing histidine kinase"/>
    <property type="match status" value="1"/>
</dbReference>
<evidence type="ECO:0000256" key="8">
    <source>
        <dbReference type="ARBA" id="ARBA00022989"/>
    </source>
</evidence>
<reference evidence="14 15" key="1">
    <citation type="submission" date="2010-12" db="EMBL/GenBank/DDBJ databases">
        <title>Whole genome sequence of Anaerolinea thermophila UNI-1.</title>
        <authorList>
            <person name="Narita-Yamada S."/>
            <person name="Kishi E."/>
            <person name="Watanabe Y."/>
            <person name="Takasaki K."/>
            <person name="Ankai A."/>
            <person name="Oguchi A."/>
            <person name="Fukui S."/>
            <person name="Takahashi M."/>
            <person name="Yashiro I."/>
            <person name="Hosoyama A."/>
            <person name="Sekiguchi Y."/>
            <person name="Hanada S."/>
            <person name="Fujita N."/>
        </authorList>
    </citation>
    <scope>NUCLEOTIDE SEQUENCE [LARGE SCALE GENOMIC DNA]</scope>
    <source>
        <strain evidence="15">DSM 14523 / JCM 11388 / NBRC 100420 / UNI-1</strain>
    </source>
</reference>
<evidence type="ECO:0000259" key="12">
    <source>
        <dbReference type="PROSITE" id="PS50109"/>
    </source>
</evidence>
<dbReference type="InParanoid" id="E8N1F6"/>
<protein>
    <recommendedName>
        <fullName evidence="3">histidine kinase</fullName>
        <ecNumber evidence="3">2.7.13.3</ecNumber>
    </recommendedName>
</protein>
<gene>
    <name evidence="14" type="ordered locus">ANT_28730</name>
</gene>
<proteinExistence type="predicted"/>
<evidence type="ECO:0000313" key="14">
    <source>
        <dbReference type="EMBL" id="BAJ64899.1"/>
    </source>
</evidence>
<dbReference type="Pfam" id="PF00512">
    <property type="entry name" value="HisKA"/>
    <property type="match status" value="1"/>
</dbReference>
<dbReference type="PANTHER" id="PTHR45436">
    <property type="entry name" value="SENSOR HISTIDINE KINASE YKOH"/>
    <property type="match status" value="1"/>
</dbReference>
<sequence>MSLRSRLALLFTLVLGGTLFIFGSLVYGLVSIVLTEQIDSLLAREASRLVEGLGVNTMGQFDRRWLESFEPAEGTLVIQVWDNNRRLQFARPRTWTQPLDPAARQSGRTMFSAAFSNEQHMRVLTVPLVTRRGAVGILQVGLSLALVDAVRSTLASILFFLALISIVLAALLASVAVQRTLQPLEMVTEVATTITRADDLSRRIPTPPNSDDEVGRLIQAFNQTLSRLESLFTTQRRFIADVSHELRTPLTVIKGEVSLMRKMKCGDEESLQSIESEVDRLSRLVGNLLLLAQAESGRLPLDLKPVEMDTILLEVFQQMRTLAGEKVHLEIVTLEQVSLIGDRDRLKQVLLNIVGNAVQYTPAGGVVTLGLTQTDGYARITVSDTGPGIPEEDLPYIFERFYRGEKSRTRSQGQASGFGLGLSIAYWIVQVHGGKIDVTSVVGKGTTFIIHLPLKLPEKSGDAPEGASLS</sequence>
<dbReference type="CDD" id="cd00075">
    <property type="entry name" value="HATPase"/>
    <property type="match status" value="1"/>
</dbReference>
<dbReference type="FunCoup" id="E8N1F6">
    <property type="interactions" value="158"/>
</dbReference>
<dbReference type="InterPro" id="IPR004358">
    <property type="entry name" value="Sig_transdc_His_kin-like_C"/>
</dbReference>
<dbReference type="InterPro" id="IPR050428">
    <property type="entry name" value="TCS_sensor_his_kinase"/>
</dbReference>
<dbReference type="InterPro" id="IPR003661">
    <property type="entry name" value="HisK_dim/P_dom"/>
</dbReference>
<organism evidence="14 15">
    <name type="scientific">Anaerolinea thermophila (strain DSM 14523 / JCM 11388 / NBRC 100420 / UNI-1)</name>
    <dbReference type="NCBI Taxonomy" id="926569"/>
    <lineage>
        <taxon>Bacteria</taxon>
        <taxon>Bacillati</taxon>
        <taxon>Chloroflexota</taxon>
        <taxon>Anaerolineae</taxon>
        <taxon>Anaerolineales</taxon>
        <taxon>Anaerolineaceae</taxon>
        <taxon>Anaerolinea</taxon>
    </lineage>
</organism>
<dbReference type="Proteomes" id="UP000008922">
    <property type="component" value="Chromosome"/>
</dbReference>
<evidence type="ECO:0000256" key="11">
    <source>
        <dbReference type="SAM" id="Phobius"/>
    </source>
</evidence>
<dbReference type="eggNOG" id="COG2770">
    <property type="taxonomic scope" value="Bacteria"/>
</dbReference>
<dbReference type="CDD" id="cd00082">
    <property type="entry name" value="HisKA"/>
    <property type="match status" value="1"/>
</dbReference>
<keyword evidence="4" id="KW-0597">Phosphoprotein</keyword>
<dbReference type="EC" id="2.7.13.3" evidence="3"/>
<keyword evidence="6 11" id="KW-0812">Transmembrane</keyword>
<dbReference type="PROSITE" id="PS50885">
    <property type="entry name" value="HAMP"/>
    <property type="match status" value="1"/>
</dbReference>
<dbReference type="PANTHER" id="PTHR45436:SF5">
    <property type="entry name" value="SENSOR HISTIDINE KINASE TRCS"/>
    <property type="match status" value="1"/>
</dbReference>
<evidence type="ECO:0000256" key="5">
    <source>
        <dbReference type="ARBA" id="ARBA00022679"/>
    </source>
</evidence>
<dbReference type="Gene3D" id="3.30.565.10">
    <property type="entry name" value="Histidine kinase-like ATPase, C-terminal domain"/>
    <property type="match status" value="1"/>
</dbReference>
<keyword evidence="9" id="KW-0902">Two-component regulatory system</keyword>
<evidence type="ECO:0000259" key="13">
    <source>
        <dbReference type="PROSITE" id="PS50885"/>
    </source>
</evidence>
<dbReference type="EMBL" id="AP012029">
    <property type="protein sequence ID" value="BAJ64899.1"/>
    <property type="molecule type" value="Genomic_DNA"/>
</dbReference>
<dbReference type="HOGENOM" id="CLU_000445_89_6_0"/>
<dbReference type="PROSITE" id="PS50109">
    <property type="entry name" value="HIS_KIN"/>
    <property type="match status" value="1"/>
</dbReference>
<dbReference type="SUPFAM" id="SSF158472">
    <property type="entry name" value="HAMP domain-like"/>
    <property type="match status" value="1"/>
</dbReference>
<dbReference type="InterPro" id="IPR003660">
    <property type="entry name" value="HAMP_dom"/>
</dbReference>
<keyword evidence="5" id="KW-0808">Transferase</keyword>
<feature type="transmembrane region" description="Helical" evidence="11">
    <location>
        <begin position="154"/>
        <end position="177"/>
    </location>
</feature>
<keyword evidence="15" id="KW-1185">Reference proteome</keyword>
<name>E8N1F6_ANATU</name>
<feature type="domain" description="HAMP" evidence="13">
    <location>
        <begin position="178"/>
        <end position="233"/>
    </location>
</feature>
<evidence type="ECO:0000256" key="2">
    <source>
        <dbReference type="ARBA" id="ARBA00004370"/>
    </source>
</evidence>
<evidence type="ECO:0000313" key="15">
    <source>
        <dbReference type="Proteomes" id="UP000008922"/>
    </source>
</evidence>
<dbReference type="RefSeq" id="WP_013561244.1">
    <property type="nucleotide sequence ID" value="NC_014960.1"/>
</dbReference>
<dbReference type="KEGG" id="atm:ANT_28730"/>
<dbReference type="InterPro" id="IPR036890">
    <property type="entry name" value="HATPase_C_sf"/>
</dbReference>
<evidence type="ECO:0000256" key="3">
    <source>
        <dbReference type="ARBA" id="ARBA00012438"/>
    </source>
</evidence>